<sequence length="486" mass="54226">MHLLRLELLLATDKGVNNLKPDLIKEQRARLRVVDPSAHERGILSSARDKRSFLYCLSLLLDILSLIGGYVIALQWRDERWLAADGHSIIYVALPLFIMFEIAREAQDSETLANRLTAIQRSLGALGATAVVIIGMGFLFKAEEISRLGFAVTFGAAAVFIVASKILIDVIAKKMIGEAVLSTILLLDGLSVRAEPYAAVVDVGADGLWPDLDRPDMIDTLSRLIAPYDRVIVACQFDHRPAWATFLKGHDVGGEILLDRDHLHGAVAIGQYDDRDTIILSRGPLNFMNRIQKRALDLVVGSLALMILSPILLVVAVAIKLESPGPILFRQMRVGQGNRQFRIFKFRSMRAEDSDADGRRSTGRVDDRITRVGRIIRRTSIDELPQLLNVLRGEMSMVGPRPHALGSLAGDALFWRASQQYWLRHALKPGITGLAQIRGFRGATEHADDLARRVRCDLEYLSNWSLWFDVMIMLKTARVVMHKNAY</sequence>
<comment type="similarity">
    <text evidence="1">Belongs to the bacterial sugar transferase family.</text>
</comment>
<feature type="transmembrane region" description="Helical" evidence="3">
    <location>
        <begin position="295"/>
        <end position="319"/>
    </location>
</feature>
<dbReference type="PANTHER" id="PTHR30576">
    <property type="entry name" value="COLANIC BIOSYNTHESIS UDP-GLUCOSE LIPID CARRIER TRANSFERASE"/>
    <property type="match status" value="1"/>
</dbReference>
<dbReference type="AlphaFoldDB" id="A0A246JVD3"/>
<gene>
    <name evidence="5" type="ORF">CDQ92_08065</name>
</gene>
<dbReference type="Pfam" id="PF02397">
    <property type="entry name" value="Bac_transf"/>
    <property type="match status" value="1"/>
</dbReference>
<protein>
    <submittedName>
        <fullName evidence="5">Sugar transferase</fullName>
    </submittedName>
</protein>
<keyword evidence="6" id="KW-1185">Reference proteome</keyword>
<proteinExistence type="inferred from homology"/>
<feature type="transmembrane region" description="Helical" evidence="3">
    <location>
        <begin position="148"/>
        <end position="168"/>
    </location>
</feature>
<reference evidence="5 6" key="1">
    <citation type="journal article" date="2010" name="Int. J. Syst. Evol. Microbiol.">
        <title>Sphingopyxis bauzanensis sp. nov., a psychrophilic bacterium isolated from soil.</title>
        <authorList>
            <person name="Zhang D.C."/>
            <person name="Liu H.C."/>
            <person name="Xin Y.H."/>
            <person name="Zhou Y.G."/>
            <person name="Schinner F."/>
            <person name="Margesin R."/>
        </authorList>
    </citation>
    <scope>NUCLEOTIDE SEQUENCE [LARGE SCALE GENOMIC DNA]</scope>
    <source>
        <strain evidence="5 6">DSM 22271</strain>
    </source>
</reference>
<dbReference type="EMBL" id="NISK01000002">
    <property type="protein sequence ID" value="OWQ97035.1"/>
    <property type="molecule type" value="Genomic_DNA"/>
</dbReference>
<evidence type="ECO:0000256" key="3">
    <source>
        <dbReference type="SAM" id="Phobius"/>
    </source>
</evidence>
<dbReference type="GO" id="GO:0000271">
    <property type="term" value="P:polysaccharide biosynthetic process"/>
    <property type="evidence" value="ECO:0007669"/>
    <property type="project" value="UniProtKB-KW"/>
</dbReference>
<feature type="transmembrane region" description="Helical" evidence="3">
    <location>
        <begin position="123"/>
        <end position="142"/>
    </location>
</feature>
<keyword evidence="5" id="KW-0808">Transferase</keyword>
<evidence type="ECO:0000313" key="5">
    <source>
        <dbReference type="EMBL" id="OWQ97035.1"/>
    </source>
</evidence>
<organism evidence="5 6">
    <name type="scientific">Sphingopyxis bauzanensis</name>
    <dbReference type="NCBI Taxonomy" id="651663"/>
    <lineage>
        <taxon>Bacteria</taxon>
        <taxon>Pseudomonadati</taxon>
        <taxon>Pseudomonadota</taxon>
        <taxon>Alphaproteobacteria</taxon>
        <taxon>Sphingomonadales</taxon>
        <taxon>Sphingomonadaceae</taxon>
        <taxon>Sphingopyxis</taxon>
    </lineage>
</organism>
<keyword evidence="3" id="KW-0812">Transmembrane</keyword>
<feature type="transmembrane region" description="Helical" evidence="3">
    <location>
        <begin position="82"/>
        <end position="102"/>
    </location>
</feature>
<evidence type="ECO:0000313" key="6">
    <source>
        <dbReference type="Proteomes" id="UP000197361"/>
    </source>
</evidence>
<feature type="domain" description="Bacterial sugar transferase" evidence="4">
    <location>
        <begin position="293"/>
        <end position="481"/>
    </location>
</feature>
<dbReference type="InterPro" id="IPR003362">
    <property type="entry name" value="Bact_transf"/>
</dbReference>
<evidence type="ECO:0000256" key="1">
    <source>
        <dbReference type="ARBA" id="ARBA00006464"/>
    </source>
</evidence>
<feature type="transmembrane region" description="Helical" evidence="3">
    <location>
        <begin position="53"/>
        <end position="76"/>
    </location>
</feature>
<accession>A0A246JVD3</accession>
<dbReference type="GO" id="GO:0016780">
    <property type="term" value="F:phosphotransferase activity, for other substituted phosphate groups"/>
    <property type="evidence" value="ECO:0007669"/>
    <property type="project" value="TreeGrafter"/>
</dbReference>
<comment type="caution">
    <text evidence="5">The sequence shown here is derived from an EMBL/GenBank/DDBJ whole genome shotgun (WGS) entry which is preliminary data.</text>
</comment>
<evidence type="ECO:0000259" key="4">
    <source>
        <dbReference type="Pfam" id="PF02397"/>
    </source>
</evidence>
<dbReference type="PANTHER" id="PTHR30576:SF0">
    <property type="entry name" value="UNDECAPRENYL-PHOSPHATE N-ACETYLGALACTOSAMINYL 1-PHOSPHATE TRANSFERASE-RELATED"/>
    <property type="match status" value="1"/>
</dbReference>
<keyword evidence="2" id="KW-0270">Exopolysaccharide synthesis</keyword>
<evidence type="ECO:0000256" key="2">
    <source>
        <dbReference type="ARBA" id="ARBA00023169"/>
    </source>
</evidence>
<name>A0A246JVD3_9SPHN</name>
<keyword evidence="3" id="KW-0472">Membrane</keyword>
<dbReference type="Proteomes" id="UP000197361">
    <property type="component" value="Unassembled WGS sequence"/>
</dbReference>
<keyword evidence="3" id="KW-1133">Transmembrane helix</keyword>